<evidence type="ECO:0000313" key="3">
    <source>
        <dbReference type="Proteomes" id="UP000823749"/>
    </source>
</evidence>
<dbReference type="AlphaFoldDB" id="A0AAV6IKC4"/>
<keyword evidence="3" id="KW-1185">Reference proteome</keyword>
<feature type="region of interest" description="Disordered" evidence="1">
    <location>
        <begin position="1"/>
        <end position="20"/>
    </location>
</feature>
<proteinExistence type="predicted"/>
<sequence>MEVSHFVKGSNSSQPSKQSRVEINETDLPANSSFVEINVICLPSNPSCVEINLADLPSDPGLRPGIMDYNPNDRDQIRRAYLQKAHPFLNIATISFFLFIHYSYQPEYPSVQATVQVVDFNQNFYYLSCSNYNRATYAYGDGNFWCNYYDQKVPPLPG</sequence>
<reference evidence="2" key="1">
    <citation type="submission" date="2020-08" db="EMBL/GenBank/DDBJ databases">
        <title>Plant Genome Project.</title>
        <authorList>
            <person name="Zhang R.-G."/>
        </authorList>
    </citation>
    <scope>NUCLEOTIDE SEQUENCE</scope>
    <source>
        <strain evidence="2">WSP0</strain>
        <tissue evidence="2">Leaf</tissue>
    </source>
</reference>
<name>A0AAV6IKC4_9ERIC</name>
<gene>
    <name evidence="2" type="ORF">RHGRI_029717</name>
</gene>
<protein>
    <submittedName>
        <fullName evidence="2">Uncharacterized protein</fullName>
    </submittedName>
</protein>
<accession>A0AAV6IKC4</accession>
<feature type="compositionally biased region" description="Polar residues" evidence="1">
    <location>
        <begin position="9"/>
        <end position="18"/>
    </location>
</feature>
<evidence type="ECO:0000313" key="2">
    <source>
        <dbReference type="EMBL" id="KAG5529136.1"/>
    </source>
</evidence>
<evidence type="ECO:0000256" key="1">
    <source>
        <dbReference type="SAM" id="MobiDB-lite"/>
    </source>
</evidence>
<dbReference type="EMBL" id="JACTNZ010000010">
    <property type="protein sequence ID" value="KAG5529136.1"/>
    <property type="molecule type" value="Genomic_DNA"/>
</dbReference>
<dbReference type="Proteomes" id="UP000823749">
    <property type="component" value="Chromosome 10"/>
</dbReference>
<comment type="caution">
    <text evidence="2">The sequence shown here is derived from an EMBL/GenBank/DDBJ whole genome shotgun (WGS) entry which is preliminary data.</text>
</comment>
<organism evidence="2 3">
    <name type="scientific">Rhododendron griersonianum</name>
    <dbReference type="NCBI Taxonomy" id="479676"/>
    <lineage>
        <taxon>Eukaryota</taxon>
        <taxon>Viridiplantae</taxon>
        <taxon>Streptophyta</taxon>
        <taxon>Embryophyta</taxon>
        <taxon>Tracheophyta</taxon>
        <taxon>Spermatophyta</taxon>
        <taxon>Magnoliopsida</taxon>
        <taxon>eudicotyledons</taxon>
        <taxon>Gunneridae</taxon>
        <taxon>Pentapetalae</taxon>
        <taxon>asterids</taxon>
        <taxon>Ericales</taxon>
        <taxon>Ericaceae</taxon>
        <taxon>Ericoideae</taxon>
        <taxon>Rhodoreae</taxon>
        <taxon>Rhododendron</taxon>
    </lineage>
</organism>